<reference evidence="1" key="1">
    <citation type="submission" date="2022-07" db="EMBL/GenBank/DDBJ databases">
        <title>Phylogenomic reconstructions and comparative analyses of Kickxellomycotina fungi.</title>
        <authorList>
            <person name="Reynolds N.K."/>
            <person name="Stajich J.E."/>
            <person name="Barry K."/>
            <person name="Grigoriev I.V."/>
            <person name="Crous P."/>
            <person name="Smith M.E."/>
        </authorList>
    </citation>
    <scope>NUCLEOTIDE SEQUENCE</scope>
    <source>
        <strain evidence="1">Benny 63K</strain>
    </source>
</reference>
<evidence type="ECO:0000313" key="2">
    <source>
        <dbReference type="Proteomes" id="UP001150581"/>
    </source>
</evidence>
<sequence>MAAACFTHPIDLIKVHLQTSTTHQRALQTTHRIIQESGILGLYNGLSAALLRQGTYTMTRFAIYDLAKDRMRHEDGSHLTGLEITLATILSGVAGGIVGNPAEILNVRMQNDQALPLHARRNYRNALHGLKVMVAEEGLRSLTIGLAPSLLRATLATASQFVSYDLFKEQLLGAGLDDNVGVHFTASFMAGLVATTVCSPADVIKSRTMASLISNSPASAAVSEIAPVGSASMWQTCSRIYRKEGLRAFFKGWVPSYVRLCPQLVITFVIYEKLRKSYFSRYDNRLKTQTNSLK</sequence>
<protein>
    <submittedName>
        <fullName evidence="1">Mitochondrial dicarboxylate transporter</fullName>
    </submittedName>
</protein>
<accession>A0ACC1I0F6</accession>
<dbReference type="Proteomes" id="UP001150581">
    <property type="component" value="Unassembled WGS sequence"/>
</dbReference>
<dbReference type="EMBL" id="JANBPG010003397">
    <property type="protein sequence ID" value="KAJ1881363.1"/>
    <property type="molecule type" value="Genomic_DNA"/>
</dbReference>
<organism evidence="1 2">
    <name type="scientific">Kickxella alabastrina</name>
    <dbReference type="NCBI Taxonomy" id="61397"/>
    <lineage>
        <taxon>Eukaryota</taxon>
        <taxon>Fungi</taxon>
        <taxon>Fungi incertae sedis</taxon>
        <taxon>Zoopagomycota</taxon>
        <taxon>Kickxellomycotina</taxon>
        <taxon>Kickxellomycetes</taxon>
        <taxon>Kickxellales</taxon>
        <taxon>Kickxellaceae</taxon>
        <taxon>Kickxella</taxon>
    </lineage>
</organism>
<comment type="caution">
    <text evidence="1">The sequence shown here is derived from an EMBL/GenBank/DDBJ whole genome shotgun (WGS) entry which is preliminary data.</text>
</comment>
<gene>
    <name evidence="1" type="primary">DIC1_2</name>
    <name evidence="1" type="ORF">LPJ66_011335</name>
</gene>
<keyword evidence="2" id="KW-1185">Reference proteome</keyword>
<evidence type="ECO:0000313" key="1">
    <source>
        <dbReference type="EMBL" id="KAJ1881363.1"/>
    </source>
</evidence>
<name>A0ACC1I0F6_9FUNG</name>
<proteinExistence type="predicted"/>